<dbReference type="PANTHER" id="PTHR22901">
    <property type="entry name" value="SIALATE O-ACETYLESTERASE"/>
    <property type="match status" value="1"/>
</dbReference>
<dbReference type="EMBL" id="QEKH01000001">
    <property type="protein sequence ID" value="PVY46025.1"/>
    <property type="molecule type" value="Genomic_DNA"/>
</dbReference>
<dbReference type="Proteomes" id="UP000576225">
    <property type="component" value="Unassembled WGS sequence"/>
</dbReference>
<dbReference type="InterPro" id="IPR005181">
    <property type="entry name" value="SASA"/>
</dbReference>
<dbReference type="Pfam" id="PF03629">
    <property type="entry name" value="SASA"/>
    <property type="match status" value="1"/>
</dbReference>
<dbReference type="Gene3D" id="3.40.50.1110">
    <property type="entry name" value="SGNH hydrolase"/>
    <property type="match status" value="2"/>
</dbReference>
<dbReference type="InterPro" id="IPR036514">
    <property type="entry name" value="SGNH_hydro_sf"/>
</dbReference>
<dbReference type="GO" id="GO:0001681">
    <property type="term" value="F:sialate O-acetylesterase activity"/>
    <property type="evidence" value="ECO:0007669"/>
    <property type="project" value="InterPro"/>
</dbReference>
<dbReference type="EMBL" id="JABAEW010000024">
    <property type="protein sequence ID" value="NMD87418.1"/>
    <property type="molecule type" value="Genomic_DNA"/>
</dbReference>
<dbReference type="InterPro" id="IPR039329">
    <property type="entry name" value="SIAE"/>
</dbReference>
<comment type="caution">
    <text evidence="4">The sequence shown here is derived from an EMBL/GenBank/DDBJ whole genome shotgun (WGS) entry which is preliminary data.</text>
</comment>
<reference evidence="3 6" key="2">
    <citation type="submission" date="2020-04" db="EMBL/GenBank/DDBJ databases">
        <authorList>
            <person name="Hitch T.C.A."/>
            <person name="Wylensek D."/>
            <person name="Clavel T."/>
        </authorList>
    </citation>
    <scope>NUCLEOTIDE SEQUENCE [LARGE SCALE GENOMIC DNA]</scope>
    <source>
        <strain evidence="3 6">COR2-253-APC-1A</strain>
    </source>
</reference>
<dbReference type="PANTHER" id="PTHR22901:SF0">
    <property type="entry name" value="SIALATE O-ACETYLESTERASE"/>
    <property type="match status" value="1"/>
</dbReference>
<protein>
    <submittedName>
        <fullName evidence="4">Sialate O-acetylesterase</fullName>
    </submittedName>
</protein>
<dbReference type="AlphaFoldDB" id="A0A2U1BBJ2"/>
<evidence type="ECO:0000313" key="5">
    <source>
        <dbReference type="Proteomes" id="UP000245959"/>
    </source>
</evidence>
<feature type="domain" description="Sialate O-acetylesterase" evidence="2">
    <location>
        <begin position="431"/>
        <end position="539"/>
    </location>
</feature>
<evidence type="ECO:0000313" key="3">
    <source>
        <dbReference type="EMBL" id="NMD87418.1"/>
    </source>
</evidence>
<proteinExistence type="predicted"/>
<dbReference type="InterPro" id="IPR008979">
    <property type="entry name" value="Galactose-bd-like_sf"/>
</dbReference>
<reference evidence="4 5" key="1">
    <citation type="submission" date="2018-04" db="EMBL/GenBank/DDBJ databases">
        <title>Genomic Encyclopedia of Type Strains, Phase IV (KMG-IV): sequencing the most valuable type-strain genomes for metagenomic binning, comparative biology and taxonomic classification.</title>
        <authorList>
            <person name="Goeker M."/>
        </authorList>
    </citation>
    <scope>NUCLEOTIDE SEQUENCE [LARGE SCALE GENOMIC DNA]</scope>
    <source>
        <strain evidence="4 5">DSM 14823</strain>
    </source>
</reference>
<keyword evidence="1" id="KW-0378">Hydrolase</keyword>
<evidence type="ECO:0000256" key="1">
    <source>
        <dbReference type="ARBA" id="ARBA00022801"/>
    </source>
</evidence>
<dbReference type="Gene3D" id="2.60.120.260">
    <property type="entry name" value="Galactose-binding domain-like"/>
    <property type="match status" value="1"/>
</dbReference>
<dbReference type="GeneID" id="78293751"/>
<evidence type="ECO:0000259" key="2">
    <source>
        <dbReference type="Pfam" id="PF03629"/>
    </source>
</evidence>
<gene>
    <name evidence="4" type="ORF">C8D82_101224</name>
    <name evidence="3" type="ORF">HF882_12570</name>
</gene>
<sequence>MLKLSKLFGNHAVLQRNRAIPVWGWTEPFEIVEGSLGGVPAVARAGDDGRFVFRFPPRPAGGPLKLEVRVKSSGETVAYSDILVGEVWIASGQSNMELKIEELPSKCEAVRAEAGKLPQLRMLTVPQRAQPVPMADVAADWQVAGPECVAGWSAVGYFFARKLHRELNVPVGIVSSNWGGTVAEAWTSRETLVRNPDFAARVEAYERNLNAPGMWESLSAEELSVEHCPGGELAWFRRILPPEPENRGVTDGWASPEFDDSGWRTGKLPCFWKDLGLDINGVVWFRREIEIPAAWQGSELVLSLCAIDKHDVTYFNGVEIGRTGQGYETKHWAVPRCYRIPAELVKAGRAVIAVRNYSFVYNGGLHGAADKMWIAPAGEERAPVALGGVWKFKPEFEYPRVDALKEAMGPGNPNSYCMLFDNMIRPLIPMAMRGVIWYQGESNESAPEYYERLMRDLIADWRFRWGQGDFPFLQVLLAGFRNPADYDDAAAWPYIREAQSRAAQATGNLAASALDLGEAADIHPRRKAEVGERLALAALEQAYRQPVIGSGPVYREMVREAEAIRVWFDHIGSGLTAHGTGLKGFVIAGADGVFKEAEAQIVENSVRVSSPEVSDPVAVRYAWADNPEEANLYNSAGLPATPFRTDRFPR</sequence>
<evidence type="ECO:0000313" key="4">
    <source>
        <dbReference type="EMBL" id="PVY46025.1"/>
    </source>
</evidence>
<dbReference type="GO" id="GO:0005975">
    <property type="term" value="P:carbohydrate metabolic process"/>
    <property type="evidence" value="ECO:0007669"/>
    <property type="project" value="TreeGrafter"/>
</dbReference>
<accession>A0A2U1BBJ2</accession>
<evidence type="ECO:0000313" key="6">
    <source>
        <dbReference type="Proteomes" id="UP000576225"/>
    </source>
</evidence>
<organism evidence="4 5">
    <name type="scientific">Victivallis vadensis</name>
    <dbReference type="NCBI Taxonomy" id="172901"/>
    <lineage>
        <taxon>Bacteria</taxon>
        <taxon>Pseudomonadati</taxon>
        <taxon>Lentisphaerota</taxon>
        <taxon>Lentisphaeria</taxon>
        <taxon>Victivallales</taxon>
        <taxon>Victivallaceae</taxon>
        <taxon>Victivallis</taxon>
    </lineage>
</organism>
<dbReference type="SUPFAM" id="SSF52266">
    <property type="entry name" value="SGNH hydrolase"/>
    <property type="match status" value="1"/>
</dbReference>
<dbReference type="SUPFAM" id="SSF49785">
    <property type="entry name" value="Galactose-binding domain-like"/>
    <property type="match status" value="1"/>
</dbReference>
<keyword evidence="5" id="KW-1185">Reference proteome</keyword>
<dbReference type="Proteomes" id="UP000245959">
    <property type="component" value="Unassembled WGS sequence"/>
</dbReference>
<name>A0A2U1BBJ2_9BACT</name>
<dbReference type="RefSeq" id="WP_116882414.1">
    <property type="nucleotide sequence ID" value="NZ_CAJKCJ010000054.1"/>
</dbReference>